<evidence type="ECO:0000313" key="1">
    <source>
        <dbReference type="EMBL" id="PPK66440.1"/>
    </source>
</evidence>
<sequence length="124" mass="13312">MLSSAEQAHFGITATGKSSELGSGRLCTWQVRGQEYTSILNVILYDSAGLKDLSDTLNKKPIASIGNRQTIQVINDVEKNCAVMMAVTDTTRVATQATVGVDVDKACEMALELARVVEPKLPRG</sequence>
<name>A0A2S6GMN4_9PSEU</name>
<protein>
    <submittedName>
        <fullName evidence="1">Uncharacterized protein DUF3558</fullName>
    </submittedName>
</protein>
<dbReference type="InterPro" id="IPR024520">
    <property type="entry name" value="DUF3558"/>
</dbReference>
<gene>
    <name evidence="1" type="ORF">CLV40_110144</name>
</gene>
<accession>A0A2S6GMN4</accession>
<proteinExistence type="predicted"/>
<keyword evidence="2" id="KW-1185">Reference proteome</keyword>
<dbReference type="Proteomes" id="UP000239203">
    <property type="component" value="Unassembled WGS sequence"/>
</dbReference>
<dbReference type="AlphaFoldDB" id="A0A2S6GMN4"/>
<organism evidence="1 2">
    <name type="scientific">Actinokineospora auranticolor</name>
    <dbReference type="NCBI Taxonomy" id="155976"/>
    <lineage>
        <taxon>Bacteria</taxon>
        <taxon>Bacillati</taxon>
        <taxon>Actinomycetota</taxon>
        <taxon>Actinomycetes</taxon>
        <taxon>Pseudonocardiales</taxon>
        <taxon>Pseudonocardiaceae</taxon>
        <taxon>Actinokineospora</taxon>
    </lineage>
</organism>
<dbReference type="Pfam" id="PF12079">
    <property type="entry name" value="DUF3558"/>
    <property type="match status" value="1"/>
</dbReference>
<evidence type="ECO:0000313" key="2">
    <source>
        <dbReference type="Proteomes" id="UP000239203"/>
    </source>
</evidence>
<reference evidence="1 2" key="1">
    <citation type="submission" date="2018-02" db="EMBL/GenBank/DDBJ databases">
        <title>Genomic Encyclopedia of Archaeal and Bacterial Type Strains, Phase II (KMG-II): from individual species to whole genera.</title>
        <authorList>
            <person name="Goeker M."/>
        </authorList>
    </citation>
    <scope>NUCLEOTIDE SEQUENCE [LARGE SCALE GENOMIC DNA]</scope>
    <source>
        <strain evidence="1 2">YU 961-1</strain>
    </source>
</reference>
<comment type="caution">
    <text evidence="1">The sequence shown here is derived from an EMBL/GenBank/DDBJ whole genome shotgun (WGS) entry which is preliminary data.</text>
</comment>
<dbReference type="EMBL" id="PTIX01000010">
    <property type="protein sequence ID" value="PPK66440.1"/>
    <property type="molecule type" value="Genomic_DNA"/>
</dbReference>